<evidence type="ECO:0000256" key="7">
    <source>
        <dbReference type="ARBA" id="ARBA00023224"/>
    </source>
</evidence>
<name>A0AAE0XWF5_9GAST</name>
<keyword evidence="5 9" id="KW-0472">Membrane</keyword>
<feature type="region of interest" description="Disordered" evidence="8">
    <location>
        <begin position="136"/>
        <end position="157"/>
    </location>
</feature>
<dbReference type="Proteomes" id="UP001283361">
    <property type="component" value="Unassembled WGS sequence"/>
</dbReference>
<keyword evidence="7" id="KW-0807">Transducer</keyword>
<accession>A0AAE0XWF5</accession>
<feature type="transmembrane region" description="Helical" evidence="9">
    <location>
        <begin position="203"/>
        <end position="227"/>
    </location>
</feature>
<organism evidence="11 12">
    <name type="scientific">Elysia crispata</name>
    <name type="common">lettuce slug</name>
    <dbReference type="NCBI Taxonomy" id="231223"/>
    <lineage>
        <taxon>Eukaryota</taxon>
        <taxon>Metazoa</taxon>
        <taxon>Spiralia</taxon>
        <taxon>Lophotrochozoa</taxon>
        <taxon>Mollusca</taxon>
        <taxon>Gastropoda</taxon>
        <taxon>Heterobranchia</taxon>
        <taxon>Euthyneura</taxon>
        <taxon>Panpulmonata</taxon>
        <taxon>Sacoglossa</taxon>
        <taxon>Placobranchoidea</taxon>
        <taxon>Plakobranchidae</taxon>
        <taxon>Elysia</taxon>
    </lineage>
</organism>
<dbReference type="PANTHER" id="PTHR24243">
    <property type="entry name" value="G-PROTEIN COUPLED RECEPTOR"/>
    <property type="match status" value="1"/>
</dbReference>
<keyword evidence="12" id="KW-1185">Reference proteome</keyword>
<comment type="subcellular location">
    <subcellularLocation>
        <location evidence="1">Membrane</location>
        <topology evidence="1">Multi-pass membrane protein</topology>
    </subcellularLocation>
</comment>
<dbReference type="Gene3D" id="1.20.1070.10">
    <property type="entry name" value="Rhodopsin 7-helix transmembrane proteins"/>
    <property type="match status" value="1"/>
</dbReference>
<keyword evidence="6" id="KW-0675">Receptor</keyword>
<dbReference type="InterPro" id="IPR017452">
    <property type="entry name" value="GPCR_Rhodpsn_7TM"/>
</dbReference>
<dbReference type="GO" id="GO:0005886">
    <property type="term" value="C:plasma membrane"/>
    <property type="evidence" value="ECO:0007669"/>
    <property type="project" value="TreeGrafter"/>
</dbReference>
<dbReference type="EMBL" id="JAWDGP010007402">
    <property type="protein sequence ID" value="KAK3720932.1"/>
    <property type="molecule type" value="Genomic_DNA"/>
</dbReference>
<sequence length="243" mass="26845">MSTVSTSPLLVDNVISQPQQKLPGIVPFVPYVHTVETTYTASVVVSILGIITNAASLKTFLAIGDVLKDGVGLTFFILTLSDLCVCCLSLSWGASAFCNFMEQRVNNFYRPVALPSSAASARALKASSRFRSKLASGKTSSNAHEAPSDESQPGKLTKKDTRVIKQLVFISGLFLCCNLPKLIRIVGDTAESEFSIYGRYRFLFSIVFTIQVLFEILNSSLNFFIYYKFNTRFRENFKICGSH</sequence>
<dbReference type="AlphaFoldDB" id="A0AAE0XWF5"/>
<evidence type="ECO:0000256" key="4">
    <source>
        <dbReference type="ARBA" id="ARBA00023040"/>
    </source>
</evidence>
<dbReference type="PROSITE" id="PS50262">
    <property type="entry name" value="G_PROTEIN_RECEP_F1_2"/>
    <property type="match status" value="1"/>
</dbReference>
<evidence type="ECO:0000256" key="5">
    <source>
        <dbReference type="ARBA" id="ARBA00023136"/>
    </source>
</evidence>
<feature type="transmembrane region" description="Helical" evidence="9">
    <location>
        <begin position="39"/>
        <end position="61"/>
    </location>
</feature>
<evidence type="ECO:0000256" key="6">
    <source>
        <dbReference type="ARBA" id="ARBA00023170"/>
    </source>
</evidence>
<dbReference type="PANTHER" id="PTHR24243:SF208">
    <property type="entry name" value="PYROKININ-1 RECEPTOR"/>
    <property type="match status" value="1"/>
</dbReference>
<evidence type="ECO:0000313" key="12">
    <source>
        <dbReference type="Proteomes" id="UP001283361"/>
    </source>
</evidence>
<keyword evidence="2 9" id="KW-0812">Transmembrane</keyword>
<proteinExistence type="predicted"/>
<evidence type="ECO:0000256" key="9">
    <source>
        <dbReference type="SAM" id="Phobius"/>
    </source>
</evidence>
<feature type="transmembrane region" description="Helical" evidence="9">
    <location>
        <begin position="73"/>
        <end position="95"/>
    </location>
</feature>
<feature type="domain" description="G-protein coupled receptors family 1 profile" evidence="10">
    <location>
        <begin position="1"/>
        <end position="226"/>
    </location>
</feature>
<evidence type="ECO:0000256" key="2">
    <source>
        <dbReference type="ARBA" id="ARBA00022692"/>
    </source>
</evidence>
<evidence type="ECO:0000256" key="8">
    <source>
        <dbReference type="SAM" id="MobiDB-lite"/>
    </source>
</evidence>
<comment type="caution">
    <text evidence="11">The sequence shown here is derived from an EMBL/GenBank/DDBJ whole genome shotgun (WGS) entry which is preliminary data.</text>
</comment>
<keyword evidence="4" id="KW-0297">G-protein coupled receptor</keyword>
<reference evidence="11" key="1">
    <citation type="journal article" date="2023" name="G3 (Bethesda)">
        <title>A reference genome for the long-term kleptoplast-retaining sea slug Elysia crispata morphotype clarki.</title>
        <authorList>
            <person name="Eastman K.E."/>
            <person name="Pendleton A.L."/>
            <person name="Shaikh M.A."/>
            <person name="Suttiyut T."/>
            <person name="Ogas R."/>
            <person name="Tomko P."/>
            <person name="Gavelis G."/>
            <person name="Widhalm J.R."/>
            <person name="Wisecaver J.H."/>
        </authorList>
    </citation>
    <scope>NUCLEOTIDE SEQUENCE</scope>
    <source>
        <strain evidence="11">ECLA1</strain>
    </source>
</reference>
<protein>
    <recommendedName>
        <fullName evidence="10">G-protein coupled receptors family 1 profile domain-containing protein</fullName>
    </recommendedName>
</protein>
<feature type="transmembrane region" description="Helical" evidence="9">
    <location>
        <begin position="163"/>
        <end position="183"/>
    </location>
</feature>
<dbReference type="SUPFAM" id="SSF81321">
    <property type="entry name" value="Family A G protein-coupled receptor-like"/>
    <property type="match status" value="1"/>
</dbReference>
<dbReference type="GO" id="GO:0004930">
    <property type="term" value="F:G protein-coupled receptor activity"/>
    <property type="evidence" value="ECO:0007669"/>
    <property type="project" value="UniProtKB-KW"/>
</dbReference>
<evidence type="ECO:0000256" key="1">
    <source>
        <dbReference type="ARBA" id="ARBA00004141"/>
    </source>
</evidence>
<evidence type="ECO:0000256" key="3">
    <source>
        <dbReference type="ARBA" id="ARBA00022989"/>
    </source>
</evidence>
<evidence type="ECO:0000259" key="10">
    <source>
        <dbReference type="PROSITE" id="PS50262"/>
    </source>
</evidence>
<keyword evidence="3 9" id="KW-1133">Transmembrane helix</keyword>
<gene>
    <name evidence="11" type="ORF">RRG08_047498</name>
</gene>
<evidence type="ECO:0000313" key="11">
    <source>
        <dbReference type="EMBL" id="KAK3720932.1"/>
    </source>
</evidence>